<keyword evidence="2" id="KW-1185">Reference proteome</keyword>
<protein>
    <submittedName>
        <fullName evidence="1">Uncharacterized protein</fullName>
    </submittedName>
</protein>
<comment type="caution">
    <text evidence="1">The sequence shown here is derived from an EMBL/GenBank/DDBJ whole genome shotgun (WGS) entry which is preliminary data.</text>
</comment>
<sequence>MTVLSRFKVKGMVGRFVVDREALEQVLQNRKQEDGFCRNDVTLQLPQSLAPSAYNASQEGEIFLYHGTVTDCTLSKELTNDLKEQVATTHRFLTVEMPVVIGKSEKHGVLILSVFTDSKKKVMNPYPTSNQEIIYVDSMEEAKDGTVMLQIGDDAIAYKVQNEVNDRLEKDVGKDFDAATGKVVTLTSYPLPFDWGCDFMGTQISFCRALEEFKCELAAVGGDVCVELQTTSSKRVPASMKVVNMTGIFRDMFPFLAEGVPSESFEAELIDREHTTGITLPCLTS</sequence>
<dbReference type="AlphaFoldDB" id="A0A9Q1HBS7"/>
<proteinExistence type="predicted"/>
<dbReference type="EMBL" id="JAIZAY010000006">
    <property type="protein sequence ID" value="KAJ8039673.1"/>
    <property type="molecule type" value="Genomic_DNA"/>
</dbReference>
<dbReference type="OrthoDB" id="418169at2759"/>
<gene>
    <name evidence="1" type="ORF">HOLleu_13752</name>
</gene>
<organism evidence="1 2">
    <name type="scientific">Holothuria leucospilota</name>
    <name type="common">Black long sea cucumber</name>
    <name type="synonym">Mertensiothuria leucospilota</name>
    <dbReference type="NCBI Taxonomy" id="206669"/>
    <lineage>
        <taxon>Eukaryota</taxon>
        <taxon>Metazoa</taxon>
        <taxon>Echinodermata</taxon>
        <taxon>Eleutherozoa</taxon>
        <taxon>Echinozoa</taxon>
        <taxon>Holothuroidea</taxon>
        <taxon>Aspidochirotacea</taxon>
        <taxon>Aspidochirotida</taxon>
        <taxon>Holothuriidae</taxon>
        <taxon>Holothuria</taxon>
    </lineage>
</organism>
<evidence type="ECO:0000313" key="2">
    <source>
        <dbReference type="Proteomes" id="UP001152320"/>
    </source>
</evidence>
<accession>A0A9Q1HBS7</accession>
<name>A0A9Q1HBS7_HOLLE</name>
<reference evidence="1" key="1">
    <citation type="submission" date="2021-10" db="EMBL/GenBank/DDBJ databases">
        <title>Tropical sea cucumber genome reveals ecological adaptation and Cuvierian tubules defense mechanism.</title>
        <authorList>
            <person name="Chen T."/>
        </authorList>
    </citation>
    <scope>NUCLEOTIDE SEQUENCE</scope>
    <source>
        <strain evidence="1">Nanhai2018</strain>
        <tissue evidence="1">Muscle</tissue>
    </source>
</reference>
<dbReference type="Proteomes" id="UP001152320">
    <property type="component" value="Chromosome 6"/>
</dbReference>
<evidence type="ECO:0000313" key="1">
    <source>
        <dbReference type="EMBL" id="KAJ8039673.1"/>
    </source>
</evidence>